<reference evidence="3 4" key="1">
    <citation type="submission" date="2014-07" db="EMBL/GenBank/DDBJ databases">
        <authorList>
            <person name="Urmite Genomes Urmite Genomes"/>
        </authorList>
    </citation>
    <scope>NUCLEOTIDE SEQUENCE [LARGE SCALE GENOMIC DNA]</scope>
    <source>
        <strain evidence="3 4">13MG44_air</strain>
    </source>
</reference>
<feature type="region of interest" description="Disordered" evidence="1">
    <location>
        <begin position="18"/>
        <end position="58"/>
    </location>
</feature>
<dbReference type="AlphaFoldDB" id="A0A078M9V9"/>
<dbReference type="Proteomes" id="UP000044136">
    <property type="component" value="Unassembled WGS sequence"/>
</dbReference>
<dbReference type="STRING" id="1461582.BN1048_01954"/>
<evidence type="ECO:0008006" key="5">
    <source>
        <dbReference type="Google" id="ProtNLM"/>
    </source>
</evidence>
<evidence type="ECO:0000313" key="3">
    <source>
        <dbReference type="EMBL" id="CEA03029.1"/>
    </source>
</evidence>
<evidence type="ECO:0000256" key="1">
    <source>
        <dbReference type="SAM" id="MobiDB-lite"/>
    </source>
</evidence>
<dbReference type="HOGENOM" id="CLU_2973380_0_0_9"/>
<evidence type="ECO:0000313" key="4">
    <source>
        <dbReference type="Proteomes" id="UP000044136"/>
    </source>
</evidence>
<feature type="compositionally biased region" description="Acidic residues" evidence="1">
    <location>
        <begin position="23"/>
        <end position="40"/>
    </location>
</feature>
<keyword evidence="2" id="KW-0732">Signal</keyword>
<feature type="signal peptide" evidence="2">
    <location>
        <begin position="1"/>
        <end position="17"/>
    </location>
</feature>
<dbReference type="EMBL" id="CCSE01000001">
    <property type="protein sequence ID" value="CEA03029.1"/>
    <property type="molecule type" value="Genomic_DNA"/>
</dbReference>
<proteinExistence type="predicted"/>
<feature type="compositionally biased region" description="Gly residues" evidence="1">
    <location>
        <begin position="47"/>
        <end position="58"/>
    </location>
</feature>
<keyword evidence="4" id="KW-1185">Reference proteome</keyword>
<feature type="chain" id="PRO_5039495235" description="Lipoprotein" evidence="2">
    <location>
        <begin position="18"/>
        <end position="58"/>
    </location>
</feature>
<organism evidence="3 4">
    <name type="scientific">Jeotgalicoccus saudimassiliensis</name>
    <dbReference type="NCBI Taxonomy" id="1461582"/>
    <lineage>
        <taxon>Bacteria</taxon>
        <taxon>Bacillati</taxon>
        <taxon>Bacillota</taxon>
        <taxon>Bacilli</taxon>
        <taxon>Bacillales</taxon>
        <taxon>Staphylococcaceae</taxon>
        <taxon>Jeotgalicoccus</taxon>
    </lineage>
</organism>
<sequence length="58" mass="5650">MKKLLAVGSLVGVLALAACGGGTEEEGTETEETGTEETESEGSGTETEGGGGTETDGE</sequence>
<name>A0A078M9V9_9STAP</name>
<dbReference type="PROSITE" id="PS51257">
    <property type="entry name" value="PROKAR_LIPOPROTEIN"/>
    <property type="match status" value="1"/>
</dbReference>
<accession>A0A078M9V9</accession>
<protein>
    <recommendedName>
        <fullName evidence="5">Lipoprotein</fullName>
    </recommendedName>
</protein>
<evidence type="ECO:0000256" key="2">
    <source>
        <dbReference type="SAM" id="SignalP"/>
    </source>
</evidence>
<dbReference type="RefSeq" id="WP_171816126.1">
    <property type="nucleotide sequence ID" value="NZ_CCSE01000001.1"/>
</dbReference>
<gene>
    <name evidence="3" type="ORF">BN1048_01954</name>
</gene>